<dbReference type="RefSeq" id="WP_012935560.1">
    <property type="nucleotide sequence ID" value="NC_013739.1"/>
</dbReference>
<dbReference type="OrthoDB" id="3260236at2"/>
<dbReference type="CDD" id="cd06261">
    <property type="entry name" value="TM_PBP2"/>
    <property type="match status" value="1"/>
</dbReference>
<dbReference type="InterPro" id="IPR035906">
    <property type="entry name" value="MetI-like_sf"/>
</dbReference>
<reference evidence="10" key="2">
    <citation type="submission" date="2010-01" db="EMBL/GenBank/DDBJ databases">
        <title>The complete genome of Conexibacter woesei DSM 14684.</title>
        <authorList>
            <consortium name="US DOE Joint Genome Institute (JGI-PGF)"/>
            <person name="Lucas S."/>
            <person name="Copeland A."/>
            <person name="Lapidus A."/>
            <person name="Glavina del Rio T."/>
            <person name="Dalin E."/>
            <person name="Tice H."/>
            <person name="Bruce D."/>
            <person name="Goodwin L."/>
            <person name="Pitluck S."/>
            <person name="Kyrpides N."/>
            <person name="Mavromatis K."/>
            <person name="Ivanova N."/>
            <person name="Mikhailova N."/>
            <person name="Chertkov O."/>
            <person name="Brettin T."/>
            <person name="Detter J.C."/>
            <person name="Han C."/>
            <person name="Larimer F."/>
            <person name="Land M."/>
            <person name="Hauser L."/>
            <person name="Markowitz V."/>
            <person name="Cheng J.-F."/>
            <person name="Hugenholtz P."/>
            <person name="Woyke T."/>
            <person name="Wu D."/>
            <person name="Pukall R."/>
            <person name="Steenblock K."/>
            <person name="Schneider S."/>
            <person name="Klenk H.-P."/>
            <person name="Eisen J.A."/>
        </authorList>
    </citation>
    <scope>NUCLEOTIDE SEQUENCE [LARGE SCALE GENOMIC DNA]</scope>
    <source>
        <strain evidence="10">DSM 14684 / CIP 108061 / JCM 11494 / NBRC 100937 / ID131577</strain>
    </source>
</reference>
<evidence type="ECO:0000256" key="1">
    <source>
        <dbReference type="ARBA" id="ARBA00004651"/>
    </source>
</evidence>
<comment type="subcellular location">
    <subcellularLocation>
        <location evidence="1 7">Cell membrane</location>
        <topology evidence="1 7">Multi-pass membrane protein</topology>
    </subcellularLocation>
</comment>
<protein>
    <submittedName>
        <fullName evidence="9">Binding-protein-dependent transport systems inner membrane component</fullName>
    </submittedName>
</protein>
<dbReference type="GO" id="GO:0055085">
    <property type="term" value="P:transmembrane transport"/>
    <property type="evidence" value="ECO:0007669"/>
    <property type="project" value="InterPro"/>
</dbReference>
<organism evidence="9 10">
    <name type="scientific">Conexibacter woesei (strain DSM 14684 / CCUG 47730 / CIP 108061 / JCM 11494 / NBRC 100937 / ID131577)</name>
    <dbReference type="NCBI Taxonomy" id="469383"/>
    <lineage>
        <taxon>Bacteria</taxon>
        <taxon>Bacillati</taxon>
        <taxon>Actinomycetota</taxon>
        <taxon>Thermoleophilia</taxon>
        <taxon>Solirubrobacterales</taxon>
        <taxon>Conexibacteraceae</taxon>
        <taxon>Conexibacter</taxon>
    </lineage>
</organism>
<feature type="transmembrane region" description="Helical" evidence="7">
    <location>
        <begin position="215"/>
        <end position="233"/>
    </location>
</feature>
<comment type="similarity">
    <text evidence="7">Belongs to the binding-protein-dependent transport system permease family.</text>
</comment>
<dbReference type="Gene3D" id="1.10.3720.10">
    <property type="entry name" value="MetI-like"/>
    <property type="match status" value="1"/>
</dbReference>
<gene>
    <name evidence="9" type="ordered locus">Cwoe_4094</name>
</gene>
<evidence type="ECO:0000313" key="10">
    <source>
        <dbReference type="Proteomes" id="UP000008229"/>
    </source>
</evidence>
<evidence type="ECO:0000256" key="4">
    <source>
        <dbReference type="ARBA" id="ARBA00022692"/>
    </source>
</evidence>
<keyword evidence="3" id="KW-1003">Cell membrane</keyword>
<evidence type="ECO:0000259" key="8">
    <source>
        <dbReference type="PROSITE" id="PS50928"/>
    </source>
</evidence>
<feature type="transmembrane region" description="Helical" evidence="7">
    <location>
        <begin position="239"/>
        <end position="259"/>
    </location>
</feature>
<evidence type="ECO:0000256" key="3">
    <source>
        <dbReference type="ARBA" id="ARBA00022475"/>
    </source>
</evidence>
<evidence type="ECO:0000256" key="6">
    <source>
        <dbReference type="ARBA" id="ARBA00023136"/>
    </source>
</evidence>
<reference evidence="9 10" key="1">
    <citation type="journal article" date="2010" name="Stand. Genomic Sci.">
        <title>Complete genome sequence of Conexibacter woesei type strain (ID131577).</title>
        <authorList>
            <person name="Pukall R."/>
            <person name="Lapidus A."/>
            <person name="Glavina Del Rio T."/>
            <person name="Copeland A."/>
            <person name="Tice H."/>
            <person name="Cheng J.-F."/>
            <person name="Lucas S."/>
            <person name="Chen F."/>
            <person name="Nolan M."/>
            <person name="Bruce D."/>
            <person name="Goodwin L."/>
            <person name="Pitluck S."/>
            <person name="Mavromatis K."/>
            <person name="Ivanova N."/>
            <person name="Ovchinnikova G."/>
            <person name="Pati A."/>
            <person name="Chen A."/>
            <person name="Palaniappan K."/>
            <person name="Land M."/>
            <person name="Hauser L."/>
            <person name="Chang Y.-J."/>
            <person name="Jeffries C.D."/>
            <person name="Chain P."/>
            <person name="Meincke L."/>
            <person name="Sims D."/>
            <person name="Brettin T."/>
            <person name="Detter J.C."/>
            <person name="Rohde M."/>
            <person name="Goeker M."/>
            <person name="Bristow J."/>
            <person name="Eisen J.A."/>
            <person name="Markowitz V."/>
            <person name="Kyrpides N.C."/>
            <person name="Klenk H.-P."/>
            <person name="Hugenholtz P."/>
        </authorList>
    </citation>
    <scope>NUCLEOTIDE SEQUENCE [LARGE SCALE GENOMIC DNA]</scope>
    <source>
        <strain evidence="10">DSM 14684 / CIP 108061 / JCM 11494 / NBRC 100937 / ID131577</strain>
    </source>
</reference>
<feature type="transmembrane region" description="Helical" evidence="7">
    <location>
        <begin position="142"/>
        <end position="161"/>
    </location>
</feature>
<dbReference type="Proteomes" id="UP000008229">
    <property type="component" value="Chromosome"/>
</dbReference>
<keyword evidence="2 7" id="KW-0813">Transport</keyword>
<keyword evidence="5 7" id="KW-1133">Transmembrane helix</keyword>
<dbReference type="SUPFAM" id="SSF161098">
    <property type="entry name" value="MetI-like"/>
    <property type="match status" value="1"/>
</dbReference>
<keyword evidence="4 7" id="KW-0812">Transmembrane</keyword>
<dbReference type="InterPro" id="IPR000515">
    <property type="entry name" value="MetI-like"/>
</dbReference>
<evidence type="ECO:0000256" key="7">
    <source>
        <dbReference type="RuleBase" id="RU363032"/>
    </source>
</evidence>
<evidence type="ECO:0000256" key="5">
    <source>
        <dbReference type="ARBA" id="ARBA00022989"/>
    </source>
</evidence>
<name>D3F4Q2_CONWI</name>
<dbReference type="AlphaFoldDB" id="D3F4Q2"/>
<dbReference type="eggNOG" id="COG0600">
    <property type="taxonomic scope" value="Bacteria"/>
</dbReference>
<sequence length="273" mass="29113">MATSVRATRAGRGLRGWVGDNQRLTGILLRTMSIVVLLLVWEWYGSDPDHFATPPPSDVFPAMWDGITSGRLIEATLGTLTTVFTGVGISIVLGVALGLAIALFPWARNTIDPLIDAAYAMPVTMLIPVIGVYTGLDFRGRVFIVITYVLLVIVMSTATGVRDVPRDLMETGRAFGLRGRALWRAVVLPSASSHIASGVATGVARGMRGAVTAELLLIASDLGALILESGAILDTRAMLAAIVWTLLMGYVLYSGALAVERRALRWRSIGHGA</sequence>
<feature type="transmembrane region" description="Helical" evidence="7">
    <location>
        <begin position="83"/>
        <end position="106"/>
    </location>
</feature>
<feature type="transmembrane region" description="Helical" evidence="7">
    <location>
        <begin position="118"/>
        <end position="136"/>
    </location>
</feature>
<feature type="domain" description="ABC transmembrane type-1" evidence="8">
    <location>
        <begin position="76"/>
        <end position="256"/>
    </location>
</feature>
<dbReference type="Pfam" id="PF00528">
    <property type="entry name" value="BPD_transp_1"/>
    <property type="match status" value="1"/>
</dbReference>
<dbReference type="STRING" id="469383.Cwoe_4094"/>
<dbReference type="PANTHER" id="PTHR30151:SF0">
    <property type="entry name" value="ABC TRANSPORTER PERMEASE PROTEIN MJ0413-RELATED"/>
    <property type="match status" value="1"/>
</dbReference>
<evidence type="ECO:0000256" key="2">
    <source>
        <dbReference type="ARBA" id="ARBA00022448"/>
    </source>
</evidence>
<accession>D3F4Q2</accession>
<dbReference type="EMBL" id="CP001854">
    <property type="protein sequence ID" value="ADB52509.1"/>
    <property type="molecule type" value="Genomic_DNA"/>
</dbReference>
<dbReference type="HOGENOM" id="CLU_046113_2_2_11"/>
<evidence type="ECO:0000313" key="9">
    <source>
        <dbReference type="EMBL" id="ADB52509.1"/>
    </source>
</evidence>
<keyword evidence="6 7" id="KW-0472">Membrane</keyword>
<proteinExistence type="inferred from homology"/>
<keyword evidence="10" id="KW-1185">Reference proteome</keyword>
<dbReference type="GO" id="GO:0005886">
    <property type="term" value="C:plasma membrane"/>
    <property type="evidence" value="ECO:0007669"/>
    <property type="project" value="UniProtKB-SubCell"/>
</dbReference>
<dbReference type="PROSITE" id="PS50928">
    <property type="entry name" value="ABC_TM1"/>
    <property type="match status" value="1"/>
</dbReference>
<dbReference type="PANTHER" id="PTHR30151">
    <property type="entry name" value="ALKANE SULFONATE ABC TRANSPORTER-RELATED, MEMBRANE SUBUNIT"/>
    <property type="match status" value="1"/>
</dbReference>
<dbReference type="KEGG" id="cwo:Cwoe_4094"/>